<evidence type="ECO:0000313" key="2">
    <source>
        <dbReference type="EMBL" id="QQY84807.1"/>
    </source>
</evidence>
<keyword evidence="2" id="KW-0378">Hydrolase</keyword>
<organism evidence="2">
    <name type="scientific">Chaetophora lobata</name>
    <dbReference type="NCBI Taxonomy" id="1249516"/>
    <lineage>
        <taxon>Eukaryota</taxon>
        <taxon>Viridiplantae</taxon>
        <taxon>Chlorophyta</taxon>
        <taxon>core chlorophytes</taxon>
        <taxon>Chlorophyceae</taxon>
        <taxon>OCC clade</taxon>
        <taxon>Chaetophorales</taxon>
        <taxon>Chaetophoraceae</taxon>
        <taxon>Chaetophora</taxon>
    </lineage>
</organism>
<name>A0A7U1AQ00_9CHLO</name>
<dbReference type="GO" id="GO:0004519">
    <property type="term" value="F:endonuclease activity"/>
    <property type="evidence" value="ECO:0007669"/>
    <property type="project" value="UniProtKB-KW"/>
</dbReference>
<keyword evidence="2" id="KW-0548">Nucleotidyltransferase</keyword>
<dbReference type="EMBL" id="MW315772">
    <property type="protein sequence ID" value="QQY84807.1"/>
    <property type="molecule type" value="Genomic_DNA"/>
</dbReference>
<dbReference type="AlphaFoldDB" id="A0A7U1AQ00"/>
<gene>
    <name evidence="2" type="primary">orf331</name>
</gene>
<sequence length="331" mass="37903">MFPPILTFLEFIYFMKLSIIIPDLNPPDFKLFSIYIDKFLSIGILIKNFFIIQRAQMALSLQIDKKEIQQLDSMRFSAQAIQNNIYIKDLHTSQSVINTSFYNINEFKDIKDEEGRAKFINQQIDEVQLAPRNKLLNPNQINAETLPIHRKGLVAKYIGITQSIPIYAPKDIIKQVNPLYIEFPNIYECSSNICSLCGLDLNSDIFTLYKDIFKVDSTFPATETAKIIIDTLIFKDNDNNKTIFTDGIGVGTEENLLPVEKDFSIQRTLPSAPLEIPVINPQDELLLWMQNKALTSNSKLSKAKKNKTTINPPSSRKTNTSKRTQKKEENK</sequence>
<keyword evidence="2" id="KW-0540">Nuclease</keyword>
<geneLocation type="chloroplast" evidence="2"/>
<evidence type="ECO:0000256" key="1">
    <source>
        <dbReference type="SAM" id="MobiDB-lite"/>
    </source>
</evidence>
<keyword evidence="2" id="KW-0695">RNA-directed DNA polymerase</keyword>
<feature type="region of interest" description="Disordered" evidence="1">
    <location>
        <begin position="298"/>
        <end position="331"/>
    </location>
</feature>
<keyword evidence="2" id="KW-0150">Chloroplast</keyword>
<reference evidence="2" key="1">
    <citation type="submission" date="2020-11" db="EMBL/GenBank/DDBJ databases">
        <title>The Chloroplast Genome of the Green Alga Chaetophora lobata.</title>
        <authorList>
            <person name="Liu B."/>
        </authorList>
    </citation>
    <scope>NUCLEOTIDE SEQUENCE</scope>
</reference>
<protein>
    <submittedName>
        <fullName evidence="2">Putative reverse transcriptase, intron maturase and HNH endonuclease</fullName>
    </submittedName>
</protein>
<dbReference type="GO" id="GO:0003964">
    <property type="term" value="F:RNA-directed DNA polymerase activity"/>
    <property type="evidence" value="ECO:0007669"/>
    <property type="project" value="UniProtKB-KW"/>
</dbReference>
<accession>A0A7U1AQ00</accession>
<keyword evidence="2" id="KW-0808">Transferase</keyword>
<keyword evidence="2" id="KW-0255">Endonuclease</keyword>
<keyword evidence="2" id="KW-0934">Plastid</keyword>
<proteinExistence type="predicted"/>